<dbReference type="Proteomes" id="UP000247647">
    <property type="component" value="Unassembled WGS sequence"/>
</dbReference>
<dbReference type="PANTHER" id="PTHR31001">
    <property type="entry name" value="UNCHARACTERIZED TRANSCRIPTIONAL REGULATORY PROTEIN"/>
    <property type="match status" value="1"/>
</dbReference>
<feature type="region of interest" description="Disordered" evidence="5">
    <location>
        <begin position="540"/>
        <end position="574"/>
    </location>
</feature>
<dbReference type="Pfam" id="PF04082">
    <property type="entry name" value="Fungal_trans"/>
    <property type="match status" value="1"/>
</dbReference>
<organism evidence="7 8">
    <name type="scientific">Aspergillus neoniger (strain CBS 115656)</name>
    <dbReference type="NCBI Taxonomy" id="1448310"/>
    <lineage>
        <taxon>Eukaryota</taxon>
        <taxon>Fungi</taxon>
        <taxon>Dikarya</taxon>
        <taxon>Ascomycota</taxon>
        <taxon>Pezizomycotina</taxon>
        <taxon>Eurotiomycetes</taxon>
        <taxon>Eurotiomycetidae</taxon>
        <taxon>Eurotiales</taxon>
        <taxon>Aspergillaceae</taxon>
        <taxon>Aspergillus</taxon>
        <taxon>Aspergillus subgen. Circumdati</taxon>
    </lineage>
</organism>
<dbReference type="GO" id="GO:0003677">
    <property type="term" value="F:DNA binding"/>
    <property type="evidence" value="ECO:0007669"/>
    <property type="project" value="InterPro"/>
</dbReference>
<evidence type="ECO:0000313" key="8">
    <source>
        <dbReference type="Proteomes" id="UP000247647"/>
    </source>
</evidence>
<evidence type="ECO:0000313" key="7">
    <source>
        <dbReference type="EMBL" id="PYH37235.1"/>
    </source>
</evidence>
<name>A0A318YRC0_ASPNB</name>
<dbReference type="GO" id="GO:0005634">
    <property type="term" value="C:nucleus"/>
    <property type="evidence" value="ECO:0007669"/>
    <property type="project" value="UniProtKB-SubCell"/>
</dbReference>
<keyword evidence="8" id="KW-1185">Reference proteome</keyword>
<reference evidence="7" key="1">
    <citation type="submission" date="2016-12" db="EMBL/GenBank/DDBJ databases">
        <title>The genomes of Aspergillus section Nigri reveals drivers in fungal speciation.</title>
        <authorList>
            <consortium name="DOE Joint Genome Institute"/>
            <person name="Vesth T.C."/>
            <person name="Nybo J."/>
            <person name="Theobald S."/>
            <person name="Brandl J."/>
            <person name="Frisvad J.C."/>
            <person name="Nielsen K.F."/>
            <person name="Lyhne E.K."/>
            <person name="Kogle M.E."/>
            <person name="Kuo A."/>
            <person name="Riley R."/>
            <person name="Clum A."/>
            <person name="Nolan M."/>
            <person name="Lipzen A."/>
            <person name="Salamov A."/>
            <person name="Henrissat B."/>
            <person name="Wiebenga A."/>
            <person name="De Vries R.P."/>
            <person name="Grigoriev I.V."/>
            <person name="Mortensen U.H."/>
            <person name="Andersen M.R."/>
            <person name="Baker S.E."/>
        </authorList>
    </citation>
    <scope>NUCLEOTIDE SEQUENCE [LARGE SCALE GENOMIC DNA]</scope>
    <source>
        <strain evidence="7">CBS 115656</strain>
    </source>
</reference>
<protein>
    <recommendedName>
        <fullName evidence="6">Xylanolytic transcriptional activator regulatory domain-containing protein</fullName>
    </recommendedName>
</protein>
<proteinExistence type="predicted"/>
<dbReference type="InterPro" id="IPR050613">
    <property type="entry name" value="Sec_Metabolite_Reg"/>
</dbReference>
<feature type="compositionally biased region" description="Polar residues" evidence="5">
    <location>
        <begin position="24"/>
        <end position="41"/>
    </location>
</feature>
<evidence type="ECO:0000256" key="2">
    <source>
        <dbReference type="ARBA" id="ARBA00023015"/>
    </source>
</evidence>
<keyword evidence="2" id="KW-0805">Transcription regulation</keyword>
<evidence type="ECO:0000256" key="4">
    <source>
        <dbReference type="ARBA" id="ARBA00023242"/>
    </source>
</evidence>
<evidence type="ECO:0000256" key="5">
    <source>
        <dbReference type="SAM" id="MobiDB-lite"/>
    </source>
</evidence>
<dbReference type="GO" id="GO:0006351">
    <property type="term" value="P:DNA-templated transcription"/>
    <property type="evidence" value="ECO:0007669"/>
    <property type="project" value="InterPro"/>
</dbReference>
<dbReference type="EMBL" id="KZ821450">
    <property type="protein sequence ID" value="PYH37235.1"/>
    <property type="molecule type" value="Genomic_DNA"/>
</dbReference>
<sequence length="624" mass="70083">MFQHGIDFDVVRGTEDASAAPRSDLNTSKSLSPGANLPSNDAQRRTERSPGSFAYSQEYRTIENIMQESTRNNSGHPTFHQSFDAMFGNTDAFPLSVGSVPTSVTSGHPPAVQILQLWQIYINNVDPLIKIIHVPTFQAQIIGASADLSNIPKPLEALMFGIYSMSVLSLADEEAQNMFDESKAVLLSKYHRSMQQALVNAEYMRSSELMVLQAYLLYLFSVRSFTDPRSLFCLTGIAVRIATRMGLHRDGSHCRLSPFETEQRRRLWWQITILDERIAELTGLATTTLLSPDTDCSLPLNVNDTDLHSHVKAPPTARINATETTFSLTRIELTIGPTPSGIRCRPDPQAAGTKRPHDIEGYFAYMETTYLQHCDPDIPVHLFTHLMTRLSLCRLRVVNFMSRGSPTTDLDETEYDRLFIAAIKMLEYTTEICTNKDLSGFIWYMYMHVPMPGCIFLASELQRRTTGEICERAWKALRDYFNNGGLGCNFQSPVHSAIANMLLKAWYGHDEAERLQGRAAQPPELIVLLRQRLRKKLTGHPGRERIPTADVSHASEAIQEPWGQPQESVDSASGMLPSEQRIDMWTGLPEYTEIDCPQLLQYGMFEGLDNGSWLDFTGEGDASL</sequence>
<dbReference type="SMART" id="SM00906">
    <property type="entry name" value="Fungal_trans"/>
    <property type="match status" value="1"/>
</dbReference>
<keyword evidence="4" id="KW-0539">Nucleus</keyword>
<evidence type="ECO:0000259" key="6">
    <source>
        <dbReference type="SMART" id="SM00906"/>
    </source>
</evidence>
<dbReference type="RefSeq" id="XP_025482713.1">
    <property type="nucleotide sequence ID" value="XM_025627138.1"/>
</dbReference>
<dbReference type="AlphaFoldDB" id="A0A318YRC0"/>
<feature type="region of interest" description="Disordered" evidence="5">
    <location>
        <begin position="16"/>
        <end position="54"/>
    </location>
</feature>
<keyword evidence="3" id="KW-0804">Transcription</keyword>
<comment type="subcellular location">
    <subcellularLocation>
        <location evidence="1">Nucleus</location>
    </subcellularLocation>
</comment>
<dbReference type="InterPro" id="IPR007219">
    <property type="entry name" value="XnlR_reg_dom"/>
</dbReference>
<evidence type="ECO:0000256" key="1">
    <source>
        <dbReference type="ARBA" id="ARBA00004123"/>
    </source>
</evidence>
<dbReference type="OrthoDB" id="2269373at2759"/>
<dbReference type="GeneID" id="37129594"/>
<dbReference type="GO" id="GO:0008270">
    <property type="term" value="F:zinc ion binding"/>
    <property type="evidence" value="ECO:0007669"/>
    <property type="project" value="InterPro"/>
</dbReference>
<gene>
    <name evidence="7" type="ORF">BO87DRAFT_422870</name>
</gene>
<accession>A0A318YRC0</accession>
<feature type="domain" description="Xylanolytic transcriptional activator regulatory" evidence="6">
    <location>
        <begin position="231"/>
        <end position="305"/>
    </location>
</feature>
<dbReference type="PANTHER" id="PTHR31001:SF45">
    <property type="entry name" value="ZN(II)2CYS6 TRANSCRIPTION FACTOR (EUROFUNG)"/>
    <property type="match status" value="1"/>
</dbReference>
<evidence type="ECO:0000256" key="3">
    <source>
        <dbReference type="ARBA" id="ARBA00023163"/>
    </source>
</evidence>
<dbReference type="CDD" id="cd12148">
    <property type="entry name" value="fungal_TF_MHR"/>
    <property type="match status" value="1"/>
</dbReference>